<evidence type="ECO:0000256" key="1">
    <source>
        <dbReference type="ARBA" id="ARBA00004141"/>
    </source>
</evidence>
<sequence>MHLIKSLIQSSSDIRILWCSVIFRMASYGLTNQVLTLYLKSININEFKIGIFMTCTLIGDTLISYYLTWNADRIGRKAVMGIGAIMMIISGIIFAICENFYILLIAAILGVISPSGDETGPFKSIEEASIAHLTPFNHLPEVFAFYGLFATVGAAVGSLFSGFIVDYCHEILNYDTIVCYKIVFLVYSGIAFAKCLLISCCLSNKCELNNSESTELITKENNKLLSETTKHQLFKLLGIFMLDSLGYGFLPSAWIVYYLKFTFKCSATTLGTLFFITNSVDAISSLPSAYLTKLLGPVKAILFTQVPSALIFSFIPICVSFVPVAILLLFYYLTTTMDVVPRQLLLTSIIPNDEFTKVLGIVNVGKTFARCVGPIFTGKLASKNKLHFGFFINSICVLLADSILAVNFLQLDQSIKNKHKLHKIVDVVIE</sequence>
<dbReference type="Proteomes" id="UP001152885">
    <property type="component" value="Unassembled WGS sequence"/>
</dbReference>
<dbReference type="PANTHER" id="PTHR23520:SF2">
    <property type="entry name" value="ABR173CP"/>
    <property type="match status" value="1"/>
</dbReference>
<feature type="transmembrane region" description="Helical" evidence="2">
    <location>
        <begin position="388"/>
        <end position="409"/>
    </location>
</feature>
<feature type="transmembrane region" description="Helical" evidence="2">
    <location>
        <begin position="143"/>
        <end position="165"/>
    </location>
</feature>
<dbReference type="EMBL" id="CANTUO010000005">
    <property type="protein sequence ID" value="CAI5759946.1"/>
    <property type="molecule type" value="Genomic_DNA"/>
</dbReference>
<reference evidence="4" key="1">
    <citation type="submission" date="2022-12" db="EMBL/GenBank/DDBJ databases">
        <authorList>
            <person name="Brejova B."/>
        </authorList>
    </citation>
    <scope>NUCLEOTIDE SEQUENCE</scope>
</reference>
<evidence type="ECO:0000313" key="4">
    <source>
        <dbReference type="EMBL" id="CAI5759946.1"/>
    </source>
</evidence>
<feature type="transmembrane region" description="Helical" evidence="2">
    <location>
        <begin position="233"/>
        <end position="258"/>
    </location>
</feature>
<feature type="domain" description="Major facilitator superfamily (MFS) profile" evidence="3">
    <location>
        <begin position="1"/>
        <end position="413"/>
    </location>
</feature>
<dbReference type="InterPro" id="IPR036259">
    <property type="entry name" value="MFS_trans_sf"/>
</dbReference>
<protein>
    <recommendedName>
        <fullName evidence="3">Major facilitator superfamily (MFS) profile domain-containing protein</fullName>
    </recommendedName>
</protein>
<name>A0A9W4XBX8_9ASCO</name>
<evidence type="ECO:0000259" key="3">
    <source>
        <dbReference type="PROSITE" id="PS50850"/>
    </source>
</evidence>
<accession>A0A9W4XBX8</accession>
<dbReference type="AlphaFoldDB" id="A0A9W4XBX8"/>
<dbReference type="OrthoDB" id="10027823at2759"/>
<keyword evidence="5" id="KW-1185">Reference proteome</keyword>
<dbReference type="SUPFAM" id="SSF103473">
    <property type="entry name" value="MFS general substrate transporter"/>
    <property type="match status" value="1"/>
</dbReference>
<comment type="caution">
    <text evidence="4">The sequence shown here is derived from an EMBL/GenBank/DDBJ whole genome shotgun (WGS) entry which is preliminary data.</text>
</comment>
<dbReference type="GO" id="GO:0000329">
    <property type="term" value="C:fungal-type vacuole membrane"/>
    <property type="evidence" value="ECO:0007669"/>
    <property type="project" value="TreeGrafter"/>
</dbReference>
<dbReference type="GO" id="GO:0022857">
    <property type="term" value="F:transmembrane transporter activity"/>
    <property type="evidence" value="ECO:0007669"/>
    <property type="project" value="InterPro"/>
</dbReference>
<evidence type="ECO:0000313" key="5">
    <source>
        <dbReference type="Proteomes" id="UP001152885"/>
    </source>
</evidence>
<dbReference type="Gene3D" id="1.20.1250.20">
    <property type="entry name" value="MFS general substrate transporter like domains"/>
    <property type="match status" value="1"/>
</dbReference>
<comment type="subcellular location">
    <subcellularLocation>
        <location evidence="1">Membrane</location>
        <topology evidence="1">Multi-pass membrane protein</topology>
    </subcellularLocation>
</comment>
<feature type="transmembrane region" description="Helical" evidence="2">
    <location>
        <begin position="177"/>
        <end position="199"/>
    </location>
</feature>
<dbReference type="PROSITE" id="PS50850">
    <property type="entry name" value="MFS"/>
    <property type="match status" value="1"/>
</dbReference>
<organism evidence="4 5">
    <name type="scientific">Candida verbasci</name>
    <dbReference type="NCBI Taxonomy" id="1227364"/>
    <lineage>
        <taxon>Eukaryota</taxon>
        <taxon>Fungi</taxon>
        <taxon>Dikarya</taxon>
        <taxon>Ascomycota</taxon>
        <taxon>Saccharomycotina</taxon>
        <taxon>Pichiomycetes</taxon>
        <taxon>Debaryomycetaceae</taxon>
        <taxon>Candida/Lodderomyces clade</taxon>
        <taxon>Candida</taxon>
    </lineage>
</organism>
<dbReference type="PANTHER" id="PTHR23520">
    <property type="entry name" value="TRANSPORTER, PUTATIVE (AFU_ORTHOLOGUE AFUA_3G04000)-RELATED"/>
    <property type="match status" value="1"/>
</dbReference>
<keyword evidence="2" id="KW-0472">Membrane</keyword>
<dbReference type="InterPro" id="IPR011701">
    <property type="entry name" value="MFS"/>
</dbReference>
<feature type="transmembrane region" description="Helical" evidence="2">
    <location>
        <begin position="49"/>
        <end position="67"/>
    </location>
</feature>
<keyword evidence="2" id="KW-1133">Transmembrane helix</keyword>
<feature type="transmembrane region" description="Helical" evidence="2">
    <location>
        <begin position="79"/>
        <end position="112"/>
    </location>
</feature>
<proteinExistence type="predicted"/>
<feature type="transmembrane region" description="Helical" evidence="2">
    <location>
        <begin position="310"/>
        <end position="333"/>
    </location>
</feature>
<gene>
    <name evidence="4" type="ORF">CANVERA_P4458</name>
</gene>
<evidence type="ECO:0000256" key="2">
    <source>
        <dbReference type="SAM" id="Phobius"/>
    </source>
</evidence>
<dbReference type="Pfam" id="PF07690">
    <property type="entry name" value="MFS_1"/>
    <property type="match status" value="2"/>
</dbReference>
<feature type="transmembrane region" description="Helical" evidence="2">
    <location>
        <begin position="270"/>
        <end position="290"/>
    </location>
</feature>
<keyword evidence="2" id="KW-0812">Transmembrane</keyword>
<dbReference type="InterPro" id="IPR020846">
    <property type="entry name" value="MFS_dom"/>
</dbReference>